<dbReference type="EMBL" id="JACHVX010000004">
    <property type="protein sequence ID" value="MBB2924159.1"/>
    <property type="molecule type" value="Genomic_DNA"/>
</dbReference>
<protein>
    <submittedName>
        <fullName evidence="1">Lipopolysaccharide biosynthesis protein</fullName>
    </submittedName>
</protein>
<dbReference type="CDD" id="cd11579">
    <property type="entry name" value="Glyco_tran_WbsX"/>
    <property type="match status" value="1"/>
</dbReference>
<reference evidence="1 2" key="1">
    <citation type="submission" date="2020-08" db="EMBL/GenBank/DDBJ databases">
        <title>The Agave Microbiome: Exploring the role of microbial communities in plant adaptations to desert environments.</title>
        <authorList>
            <person name="Partida-Martinez L.P."/>
        </authorList>
    </citation>
    <scope>NUCLEOTIDE SEQUENCE [LARGE SCALE GENOMIC DNA]</scope>
    <source>
        <strain evidence="1 2">RAS26</strain>
    </source>
</reference>
<gene>
    <name evidence="1" type="ORF">FHR80_003087</name>
</gene>
<comment type="caution">
    <text evidence="1">The sequence shown here is derived from an EMBL/GenBank/DDBJ whole genome shotgun (WGS) entry which is preliminary data.</text>
</comment>
<reference evidence="1 2" key="2">
    <citation type="submission" date="2020-08" db="EMBL/GenBank/DDBJ databases">
        <authorList>
            <person name="Partida-Martinez L."/>
            <person name="Huntemann M."/>
            <person name="Clum A."/>
            <person name="Wang J."/>
            <person name="Palaniappan K."/>
            <person name="Ritter S."/>
            <person name="Chen I.-M."/>
            <person name="Stamatis D."/>
            <person name="Reddy T."/>
            <person name="O'Malley R."/>
            <person name="Daum C."/>
            <person name="Shapiro N."/>
            <person name="Ivanova N."/>
            <person name="Kyrpides N."/>
            <person name="Woyke T."/>
        </authorList>
    </citation>
    <scope>NUCLEOTIDE SEQUENCE [LARGE SCALE GENOMIC DNA]</scope>
    <source>
        <strain evidence="1 2">RAS26</strain>
    </source>
</reference>
<dbReference type="Gene3D" id="3.20.20.80">
    <property type="entry name" value="Glycosidases"/>
    <property type="match status" value="1"/>
</dbReference>
<accession>A0A7W4YCJ3</accession>
<name>A0A7W4YCJ3_9CELL</name>
<dbReference type="Pfam" id="PF14307">
    <property type="entry name" value="Glyco_tran_WbsX"/>
    <property type="match status" value="1"/>
</dbReference>
<dbReference type="InterPro" id="IPR032719">
    <property type="entry name" value="WbsX"/>
</dbReference>
<dbReference type="RefSeq" id="WP_183296939.1">
    <property type="nucleotide sequence ID" value="NZ_JACHVX010000004.1"/>
</dbReference>
<organism evidence="1 2">
    <name type="scientific">Cellulomonas cellasea</name>
    <dbReference type="NCBI Taxonomy" id="43670"/>
    <lineage>
        <taxon>Bacteria</taxon>
        <taxon>Bacillati</taxon>
        <taxon>Actinomycetota</taxon>
        <taxon>Actinomycetes</taxon>
        <taxon>Micrococcales</taxon>
        <taxon>Cellulomonadaceae</taxon>
        <taxon>Cellulomonas</taxon>
    </lineage>
</organism>
<evidence type="ECO:0000313" key="2">
    <source>
        <dbReference type="Proteomes" id="UP000518206"/>
    </source>
</evidence>
<dbReference type="PANTHER" id="PTHR41244">
    <property type="entry name" value="RHAMNAN SYNTHESIS F"/>
    <property type="match status" value="1"/>
</dbReference>
<proteinExistence type="predicted"/>
<dbReference type="Proteomes" id="UP000518206">
    <property type="component" value="Unassembled WGS sequence"/>
</dbReference>
<dbReference type="AlphaFoldDB" id="A0A7W4YCJ3"/>
<dbReference type="PANTHER" id="PTHR41244:SF1">
    <property type="entry name" value="GLYCOSYLTRANSFERASE"/>
    <property type="match status" value="1"/>
</dbReference>
<evidence type="ECO:0000313" key="1">
    <source>
        <dbReference type="EMBL" id="MBB2924159.1"/>
    </source>
</evidence>
<sequence length="400" mass="44616">MSPQVPGRPRTVAFYLPQFHAIPENDAWWGEGFTEWHNVRRAVPAFEGHDHPRVPGELGYYDLTEPDVMRAQAALAREHDVDAFCFYHYWFGGTRLLERPVDDFLTSDIDMPFCLSWANESWTRRWDGKDQEVLMGQDYGPGAAEAVFESFVPYLRDARYLRVDGAAVLLVHRAEHLPEPQALAATWRVLADRAGVGPLHLVAAETVHGVTPEPLGFDAVAEFPPVGANTLSSAWTAPLRGLTRDFRGRLLSYERIARTFSARPAAPFTRYPGVMPGWDNTARRGPAATVYVGSSPVTYARWLRSARERESRARGASGLVFVNAWNEWAEGAYLEPDRTHGRQFLEATRWRPTTPLAPAAPPARGAYGVGQALSLARIAGSSALRVLRRVQRSVTVRTRG</sequence>